<dbReference type="InterPro" id="IPR008395">
    <property type="entry name" value="Agenet-like_dom"/>
</dbReference>
<keyword evidence="4" id="KW-1185">Reference proteome</keyword>
<reference evidence="3" key="1">
    <citation type="journal article" date="2022" name="Cell">
        <title>Repeat-based holocentromeres influence genome architecture and karyotype evolution.</title>
        <authorList>
            <person name="Hofstatter P.G."/>
            <person name="Thangavel G."/>
            <person name="Lux T."/>
            <person name="Neumann P."/>
            <person name="Vondrak T."/>
            <person name="Novak P."/>
            <person name="Zhang M."/>
            <person name="Costa L."/>
            <person name="Castellani M."/>
            <person name="Scott A."/>
            <person name="Toegelov H."/>
            <person name="Fuchs J."/>
            <person name="Mata-Sucre Y."/>
            <person name="Dias Y."/>
            <person name="Vanzela A.L.L."/>
            <person name="Huettel B."/>
            <person name="Almeida C.C.S."/>
            <person name="Simkova H."/>
            <person name="Souza G."/>
            <person name="Pedrosa-Harand A."/>
            <person name="Macas J."/>
            <person name="Mayer K.F.X."/>
            <person name="Houben A."/>
            <person name="Marques A."/>
        </authorList>
    </citation>
    <scope>NUCLEOTIDE SEQUENCE</scope>
    <source>
        <strain evidence="3">RhyBre1mFocal</strain>
    </source>
</reference>
<dbReference type="EMBL" id="JAMQYH010000002">
    <property type="protein sequence ID" value="KAJ1697586.1"/>
    <property type="molecule type" value="Genomic_DNA"/>
</dbReference>
<dbReference type="GO" id="GO:0003682">
    <property type="term" value="F:chromatin binding"/>
    <property type="evidence" value="ECO:0007669"/>
    <property type="project" value="InterPro"/>
</dbReference>
<feature type="compositionally biased region" description="Basic and acidic residues" evidence="1">
    <location>
        <begin position="563"/>
        <end position="575"/>
    </location>
</feature>
<protein>
    <recommendedName>
        <fullName evidence="2">BAH domain-containing protein</fullName>
    </recommendedName>
</protein>
<dbReference type="OrthoDB" id="1883212at2759"/>
<dbReference type="Pfam" id="PF01426">
    <property type="entry name" value="BAH"/>
    <property type="match status" value="1"/>
</dbReference>
<dbReference type="Gene3D" id="2.30.30.490">
    <property type="match status" value="1"/>
</dbReference>
<feature type="region of interest" description="Disordered" evidence="1">
    <location>
        <begin position="286"/>
        <end position="350"/>
    </location>
</feature>
<dbReference type="PANTHER" id="PTHR31917:SF101">
    <property type="entry name" value="OS07G0607300 PROTEIN"/>
    <property type="match status" value="1"/>
</dbReference>
<name>A0A9Q0HT93_9POAL</name>
<proteinExistence type="predicted"/>
<evidence type="ECO:0000259" key="2">
    <source>
        <dbReference type="PROSITE" id="PS51038"/>
    </source>
</evidence>
<dbReference type="Proteomes" id="UP001151287">
    <property type="component" value="Unassembled WGS sequence"/>
</dbReference>
<sequence length="575" mass="64601">MAENPPDFVKWREEFVSQERGNRVVHFFMEDTKGESHLAVVGTERSLRHMLYVASEDFCMAHFGFFDKSGPAALKWRSRREAVDWLSSLIPMKNLPKRTELKGFIEGQTVSPSKLMDKDGGSDIVWSGAFWICGKQLYHYQAFCRNGTTISAHSFALIMSEEETRYLAYLEDMYEDKKGQKKVKVRWFHQNREFACPIPPPAPHPSEVFITPYSQVISVECVDDLATVLTPEDYERCLNSPHPYPSSLSSIRLCFRQYSKNKFKYFDLRTLRGYYNQPALLRLNSMSVTEPGPGPRNLHRRQTVPGCGGGSGSGSGSGSGTGTGDNKTGPRKVRSGLNGDKAGPRNQIKPPYTEGQKIEVLCQDSGIRGCWFRCTVLELCHKQIKLLYDDVVSPDDGEQLEEWVMAYRFADPDKLGMRSQGRLTIRPSPPFEDSVVGVTLTAGSAIDVWRNDAWWEGVVVSHGNNEEDRLHVYHPAENIFSVCRRKDARVSQDWIHNQWAHIEPKPEVLAQIPPSPKAVGSTKRAESGSSAMSGEVKDGSNKQVGPVSSEQPLVMTGCPNQANEKKRSRDEAMLD</sequence>
<dbReference type="InterPro" id="IPR014002">
    <property type="entry name" value="Agenet_dom_plant"/>
</dbReference>
<gene>
    <name evidence="3" type="ORF">LUZ63_006098</name>
</gene>
<dbReference type="InterPro" id="IPR043151">
    <property type="entry name" value="BAH_sf"/>
</dbReference>
<dbReference type="InterPro" id="IPR001025">
    <property type="entry name" value="BAH_dom"/>
</dbReference>
<evidence type="ECO:0000256" key="1">
    <source>
        <dbReference type="SAM" id="MobiDB-lite"/>
    </source>
</evidence>
<accession>A0A9Q0HT93</accession>
<feature type="compositionally biased region" description="Gly residues" evidence="1">
    <location>
        <begin position="306"/>
        <end position="323"/>
    </location>
</feature>
<dbReference type="PROSITE" id="PS51038">
    <property type="entry name" value="BAH"/>
    <property type="match status" value="1"/>
</dbReference>
<dbReference type="Pfam" id="PF05641">
    <property type="entry name" value="Agenet"/>
    <property type="match status" value="1"/>
</dbReference>
<organism evidence="3 4">
    <name type="scientific">Rhynchospora breviuscula</name>
    <dbReference type="NCBI Taxonomy" id="2022672"/>
    <lineage>
        <taxon>Eukaryota</taxon>
        <taxon>Viridiplantae</taxon>
        <taxon>Streptophyta</taxon>
        <taxon>Embryophyta</taxon>
        <taxon>Tracheophyta</taxon>
        <taxon>Spermatophyta</taxon>
        <taxon>Magnoliopsida</taxon>
        <taxon>Liliopsida</taxon>
        <taxon>Poales</taxon>
        <taxon>Cyperaceae</taxon>
        <taxon>Cyperoideae</taxon>
        <taxon>Rhynchosporeae</taxon>
        <taxon>Rhynchospora</taxon>
    </lineage>
</organism>
<dbReference type="SMART" id="SM00743">
    <property type="entry name" value="Agenet"/>
    <property type="match status" value="1"/>
</dbReference>
<feature type="region of interest" description="Disordered" evidence="1">
    <location>
        <begin position="506"/>
        <end position="575"/>
    </location>
</feature>
<evidence type="ECO:0000313" key="3">
    <source>
        <dbReference type="EMBL" id="KAJ1697586.1"/>
    </source>
</evidence>
<dbReference type="AlphaFoldDB" id="A0A9Q0HT93"/>
<evidence type="ECO:0000313" key="4">
    <source>
        <dbReference type="Proteomes" id="UP001151287"/>
    </source>
</evidence>
<feature type="domain" description="BAH" evidence="2">
    <location>
        <begin position="148"/>
        <end position="269"/>
    </location>
</feature>
<feature type="compositionally biased region" description="Polar residues" evidence="1">
    <location>
        <begin position="541"/>
        <end position="551"/>
    </location>
</feature>
<comment type="caution">
    <text evidence="3">The sequence shown here is derived from an EMBL/GenBank/DDBJ whole genome shotgun (WGS) entry which is preliminary data.</text>
</comment>
<dbReference type="PANTHER" id="PTHR31917">
    <property type="entry name" value="AGENET DOMAIN-CONTAINING PROTEIN-RELATED"/>
    <property type="match status" value="1"/>
</dbReference>